<evidence type="ECO:0000256" key="1">
    <source>
        <dbReference type="SAM" id="MobiDB-lite"/>
    </source>
</evidence>
<dbReference type="Proteomes" id="UP001500467">
    <property type="component" value="Unassembled WGS sequence"/>
</dbReference>
<comment type="caution">
    <text evidence="2">The sequence shown here is derived from an EMBL/GenBank/DDBJ whole genome shotgun (WGS) entry which is preliminary data.</text>
</comment>
<dbReference type="EMBL" id="BAAALM010000012">
    <property type="protein sequence ID" value="GAA1211065.1"/>
    <property type="molecule type" value="Genomic_DNA"/>
</dbReference>
<accession>A0ABP4G2I2</accession>
<feature type="region of interest" description="Disordered" evidence="1">
    <location>
        <begin position="45"/>
        <end position="66"/>
    </location>
</feature>
<organism evidence="2 3">
    <name type="scientific">Prauserella alba</name>
    <dbReference type="NCBI Taxonomy" id="176898"/>
    <lineage>
        <taxon>Bacteria</taxon>
        <taxon>Bacillati</taxon>
        <taxon>Actinomycetota</taxon>
        <taxon>Actinomycetes</taxon>
        <taxon>Pseudonocardiales</taxon>
        <taxon>Pseudonocardiaceae</taxon>
        <taxon>Prauserella</taxon>
    </lineage>
</organism>
<proteinExistence type="predicted"/>
<name>A0ABP4G2I2_9PSEU</name>
<keyword evidence="3" id="KW-1185">Reference proteome</keyword>
<reference evidence="3" key="1">
    <citation type="journal article" date="2019" name="Int. J. Syst. Evol. Microbiol.">
        <title>The Global Catalogue of Microorganisms (GCM) 10K type strain sequencing project: providing services to taxonomists for standard genome sequencing and annotation.</title>
        <authorList>
            <consortium name="The Broad Institute Genomics Platform"/>
            <consortium name="The Broad Institute Genome Sequencing Center for Infectious Disease"/>
            <person name="Wu L."/>
            <person name="Ma J."/>
        </authorList>
    </citation>
    <scope>NUCLEOTIDE SEQUENCE [LARGE SCALE GENOMIC DNA]</scope>
    <source>
        <strain evidence="3">JCM 13022</strain>
    </source>
</reference>
<sequence>MTSAAFTPAALAMSRTGVRAYPRSRNSRVAAARIASLVAAPDPRSDMRASLGVGHPVRLGTRSHHV</sequence>
<evidence type="ECO:0000313" key="2">
    <source>
        <dbReference type="EMBL" id="GAA1211065.1"/>
    </source>
</evidence>
<gene>
    <name evidence="2" type="ORF">GCM10009675_34830</name>
</gene>
<evidence type="ECO:0000313" key="3">
    <source>
        <dbReference type="Proteomes" id="UP001500467"/>
    </source>
</evidence>
<protein>
    <submittedName>
        <fullName evidence="2">Uncharacterized protein</fullName>
    </submittedName>
</protein>